<keyword evidence="2" id="KW-0732">Signal</keyword>
<feature type="compositionally biased region" description="Pro residues" evidence="1">
    <location>
        <begin position="81"/>
        <end position="101"/>
    </location>
</feature>
<name>A0A1H5S9X3_9BACT</name>
<organism evidence="3 4">
    <name type="scientific">Bryocella elongata</name>
    <dbReference type="NCBI Taxonomy" id="863522"/>
    <lineage>
        <taxon>Bacteria</taxon>
        <taxon>Pseudomonadati</taxon>
        <taxon>Acidobacteriota</taxon>
        <taxon>Terriglobia</taxon>
        <taxon>Terriglobales</taxon>
        <taxon>Acidobacteriaceae</taxon>
        <taxon>Bryocella</taxon>
    </lineage>
</organism>
<evidence type="ECO:0000313" key="4">
    <source>
        <dbReference type="Proteomes" id="UP000236728"/>
    </source>
</evidence>
<feature type="region of interest" description="Disordered" evidence="1">
    <location>
        <begin position="75"/>
        <end position="123"/>
    </location>
</feature>
<dbReference type="Pfam" id="PF12587">
    <property type="entry name" value="DUF3761"/>
    <property type="match status" value="1"/>
</dbReference>
<evidence type="ECO:0000256" key="1">
    <source>
        <dbReference type="SAM" id="MobiDB-lite"/>
    </source>
</evidence>
<keyword evidence="4" id="KW-1185">Reference proteome</keyword>
<dbReference type="Proteomes" id="UP000236728">
    <property type="component" value="Unassembled WGS sequence"/>
</dbReference>
<proteinExistence type="predicted"/>
<accession>A0A1H5S9X3</accession>
<evidence type="ECO:0000256" key="2">
    <source>
        <dbReference type="SAM" id="SignalP"/>
    </source>
</evidence>
<feature type="chain" id="PRO_5009283786" description="DUF3761 domain-containing protein" evidence="2">
    <location>
        <begin position="23"/>
        <end position="173"/>
    </location>
</feature>
<reference evidence="3 4" key="1">
    <citation type="submission" date="2016-10" db="EMBL/GenBank/DDBJ databases">
        <authorList>
            <person name="de Groot N.N."/>
        </authorList>
    </citation>
    <scope>NUCLEOTIDE SEQUENCE [LARGE SCALE GENOMIC DNA]</scope>
    <source>
        <strain evidence="3 4">DSM 22489</strain>
    </source>
</reference>
<feature type="signal peptide" evidence="2">
    <location>
        <begin position="1"/>
        <end position="22"/>
    </location>
</feature>
<protein>
    <recommendedName>
        <fullName evidence="5">DUF3761 domain-containing protein</fullName>
    </recommendedName>
</protein>
<dbReference type="AlphaFoldDB" id="A0A1H5S9X3"/>
<feature type="compositionally biased region" description="Low complexity" evidence="1">
    <location>
        <begin position="102"/>
        <end position="119"/>
    </location>
</feature>
<sequence>MKTRHILAAVAATLLCSAAAIAQAPAGAPAGATGTCKDGTYSTAASKSGACSGHKGVAAWYGPAAAPKAAAAPKTAAAAPAPAPAPAPAAKPAPAPTPAPAPMAATKPAPTAKGAKTPAAGGGPGLVWVNTSTKVYHCYGKEDYGTTKAGKYESEAQAKADGFRPAYNKACGM</sequence>
<dbReference type="InterPro" id="IPR022236">
    <property type="entry name" value="DUF3761"/>
</dbReference>
<evidence type="ECO:0008006" key="5">
    <source>
        <dbReference type="Google" id="ProtNLM"/>
    </source>
</evidence>
<dbReference type="RefSeq" id="WP_103931091.1">
    <property type="nucleotide sequence ID" value="NZ_FNVA01000001.1"/>
</dbReference>
<gene>
    <name evidence="3" type="ORF">SAMN05421819_0104</name>
</gene>
<evidence type="ECO:0000313" key="3">
    <source>
        <dbReference type="EMBL" id="SEF46641.1"/>
    </source>
</evidence>
<dbReference type="EMBL" id="FNVA01000001">
    <property type="protein sequence ID" value="SEF46641.1"/>
    <property type="molecule type" value="Genomic_DNA"/>
</dbReference>
<dbReference type="OrthoDB" id="8781863at2"/>